<sequence>MSPDAPGGSSAWPERFATVVRLALAPLICCWSGLFTADFVLSGYYTWPRTSRVFVLTITLIILAYEFVYREQRSRDVPGSEVQARKAVLYSCVIPYVVGVGLLLLLVAVRF</sequence>
<evidence type="ECO:0000313" key="2">
    <source>
        <dbReference type="EMBL" id="CAI4030551.1"/>
    </source>
</evidence>
<dbReference type="AlphaFoldDB" id="A0AA86MWX2"/>
<protein>
    <submittedName>
        <fullName evidence="2">Uncharacterized protein</fullName>
    </submittedName>
</protein>
<keyword evidence="1" id="KW-1133">Transmembrane helix</keyword>
<accession>A0AA86MWX2</accession>
<keyword evidence="1" id="KW-0472">Membrane</keyword>
<feature type="transmembrane region" description="Helical" evidence="1">
    <location>
        <begin position="20"/>
        <end position="41"/>
    </location>
</feature>
<gene>
    <name evidence="2" type="ORF">DNFV4_00979</name>
</gene>
<name>A0AA86MWX2_9BACT</name>
<evidence type="ECO:0000313" key="3">
    <source>
        <dbReference type="Proteomes" id="UP001179121"/>
    </source>
</evidence>
<feature type="transmembrane region" description="Helical" evidence="1">
    <location>
        <begin position="53"/>
        <end position="68"/>
    </location>
</feature>
<dbReference type="EMBL" id="OX365700">
    <property type="protein sequence ID" value="CAI4030551.1"/>
    <property type="molecule type" value="Genomic_DNA"/>
</dbReference>
<dbReference type="KEGG" id="nti:DNFV4_00979"/>
<feature type="transmembrane region" description="Helical" evidence="1">
    <location>
        <begin position="88"/>
        <end position="109"/>
    </location>
</feature>
<dbReference type="Proteomes" id="UP001179121">
    <property type="component" value="Chromosome"/>
</dbReference>
<keyword evidence="1" id="KW-0812">Transmembrane</keyword>
<organism evidence="2 3">
    <name type="scientific">Nitrospira tepida</name>
    <dbReference type="NCBI Taxonomy" id="2973512"/>
    <lineage>
        <taxon>Bacteria</taxon>
        <taxon>Pseudomonadati</taxon>
        <taxon>Nitrospirota</taxon>
        <taxon>Nitrospiria</taxon>
        <taxon>Nitrospirales</taxon>
        <taxon>Nitrospiraceae</taxon>
        <taxon>Nitrospira</taxon>
    </lineage>
</organism>
<reference evidence="2" key="1">
    <citation type="submission" date="2022-10" db="EMBL/GenBank/DDBJ databases">
        <authorList>
            <person name="Koch H."/>
        </authorList>
    </citation>
    <scope>NUCLEOTIDE SEQUENCE</scope>
    <source>
        <strain evidence="2">DNF</strain>
    </source>
</reference>
<keyword evidence="3" id="KW-1185">Reference proteome</keyword>
<evidence type="ECO:0000256" key="1">
    <source>
        <dbReference type="SAM" id="Phobius"/>
    </source>
</evidence>
<proteinExistence type="predicted"/>